<keyword evidence="8" id="KW-1185">Reference proteome</keyword>
<organism evidence="7 8">
    <name type="scientific">Byssothecium circinans</name>
    <dbReference type="NCBI Taxonomy" id="147558"/>
    <lineage>
        <taxon>Eukaryota</taxon>
        <taxon>Fungi</taxon>
        <taxon>Dikarya</taxon>
        <taxon>Ascomycota</taxon>
        <taxon>Pezizomycotina</taxon>
        <taxon>Dothideomycetes</taxon>
        <taxon>Pleosporomycetidae</taxon>
        <taxon>Pleosporales</taxon>
        <taxon>Massarineae</taxon>
        <taxon>Massarinaceae</taxon>
        <taxon>Byssothecium</taxon>
    </lineage>
</organism>
<name>A0A6A5U0N3_9PLEO</name>
<gene>
    <name evidence="7" type="ORF">CC80DRAFT_533721</name>
</gene>
<evidence type="ECO:0000256" key="4">
    <source>
        <dbReference type="ARBA" id="ARBA00023157"/>
    </source>
</evidence>
<dbReference type="GO" id="GO:0005576">
    <property type="term" value="C:extracellular region"/>
    <property type="evidence" value="ECO:0007669"/>
    <property type="project" value="UniProtKB-SubCell"/>
</dbReference>
<keyword evidence="4" id="KW-1015">Disulfide bond</keyword>
<dbReference type="Proteomes" id="UP000800035">
    <property type="component" value="Unassembled WGS sequence"/>
</dbReference>
<evidence type="ECO:0000256" key="3">
    <source>
        <dbReference type="ARBA" id="ARBA00022729"/>
    </source>
</evidence>
<evidence type="ECO:0000313" key="7">
    <source>
        <dbReference type="EMBL" id="KAF1958713.1"/>
    </source>
</evidence>
<accession>A0A6A5U0N3</accession>
<evidence type="ECO:0000256" key="1">
    <source>
        <dbReference type="ARBA" id="ARBA00004613"/>
    </source>
</evidence>
<dbReference type="InterPro" id="IPR032382">
    <property type="entry name" value="AltA1"/>
</dbReference>
<feature type="signal peptide" evidence="5">
    <location>
        <begin position="1"/>
        <end position="15"/>
    </location>
</feature>
<keyword evidence="2" id="KW-0964">Secreted</keyword>
<reference evidence="7" key="1">
    <citation type="journal article" date="2020" name="Stud. Mycol.">
        <title>101 Dothideomycetes genomes: a test case for predicting lifestyles and emergence of pathogens.</title>
        <authorList>
            <person name="Haridas S."/>
            <person name="Albert R."/>
            <person name="Binder M."/>
            <person name="Bloem J."/>
            <person name="Labutti K."/>
            <person name="Salamov A."/>
            <person name="Andreopoulos B."/>
            <person name="Baker S."/>
            <person name="Barry K."/>
            <person name="Bills G."/>
            <person name="Bluhm B."/>
            <person name="Cannon C."/>
            <person name="Castanera R."/>
            <person name="Culley D."/>
            <person name="Daum C."/>
            <person name="Ezra D."/>
            <person name="Gonzalez J."/>
            <person name="Henrissat B."/>
            <person name="Kuo A."/>
            <person name="Liang C."/>
            <person name="Lipzen A."/>
            <person name="Lutzoni F."/>
            <person name="Magnuson J."/>
            <person name="Mondo S."/>
            <person name="Nolan M."/>
            <person name="Ohm R."/>
            <person name="Pangilinan J."/>
            <person name="Park H.-J."/>
            <person name="Ramirez L."/>
            <person name="Alfaro M."/>
            <person name="Sun H."/>
            <person name="Tritt A."/>
            <person name="Yoshinaga Y."/>
            <person name="Zwiers L.-H."/>
            <person name="Turgeon B."/>
            <person name="Goodwin S."/>
            <person name="Spatafora J."/>
            <person name="Crous P."/>
            <person name="Grigoriev I."/>
        </authorList>
    </citation>
    <scope>NUCLEOTIDE SEQUENCE</scope>
    <source>
        <strain evidence="7">CBS 675.92</strain>
    </source>
</reference>
<dbReference type="AlphaFoldDB" id="A0A6A5U0N3"/>
<sequence>MHVPIFLILFPLTLAQFDAPSSPNPYPAADPCDFSNLDNPHFQLRNVTYHSSITYSTPAHLAVSEATFEFTLSNTAPGAYSAQCKGQSSYQPQDSNFFNVAEVQDCYEADGATGEGRFIFSRNANGDGLGINQTWTCGTRSFLATGGTPIYLTCEHTNWFNSSFNLGPPYGGLYSTSEVICDPFDVDVVYGVVELHGLDDTL</sequence>
<evidence type="ECO:0000256" key="2">
    <source>
        <dbReference type="ARBA" id="ARBA00022525"/>
    </source>
</evidence>
<evidence type="ECO:0000259" key="6">
    <source>
        <dbReference type="Pfam" id="PF16541"/>
    </source>
</evidence>
<dbReference type="Pfam" id="PF16541">
    <property type="entry name" value="AltA1"/>
    <property type="match status" value="1"/>
</dbReference>
<dbReference type="OrthoDB" id="3539798at2759"/>
<feature type="domain" description="AA1-like" evidence="6">
    <location>
        <begin position="55"/>
        <end position="181"/>
    </location>
</feature>
<feature type="chain" id="PRO_5025564182" description="AA1-like domain-containing protein" evidence="5">
    <location>
        <begin position="16"/>
        <end position="202"/>
    </location>
</feature>
<dbReference type="EMBL" id="ML976986">
    <property type="protein sequence ID" value="KAF1958713.1"/>
    <property type="molecule type" value="Genomic_DNA"/>
</dbReference>
<protein>
    <recommendedName>
        <fullName evidence="6">AA1-like domain-containing protein</fullName>
    </recommendedName>
</protein>
<evidence type="ECO:0000313" key="8">
    <source>
        <dbReference type="Proteomes" id="UP000800035"/>
    </source>
</evidence>
<keyword evidence="3 5" id="KW-0732">Signal</keyword>
<proteinExistence type="predicted"/>
<comment type="subcellular location">
    <subcellularLocation>
        <location evidence="1">Secreted</location>
    </subcellularLocation>
</comment>
<evidence type="ECO:0000256" key="5">
    <source>
        <dbReference type="SAM" id="SignalP"/>
    </source>
</evidence>